<dbReference type="WBParaSite" id="ALUE_0002354601-mRNA-1">
    <property type="protein sequence ID" value="ALUE_0002354601-mRNA-1"/>
    <property type="gene ID" value="ALUE_0002354601"/>
</dbReference>
<keyword evidence="1" id="KW-1185">Reference proteome</keyword>
<sequence length="48" mass="5692">MDYVAPMVGEIDIHTERRLMEQLEEREINANREYLEAFGKDEGKQAYC</sequence>
<organism evidence="1 2">
    <name type="scientific">Ascaris lumbricoides</name>
    <name type="common">Giant roundworm</name>
    <dbReference type="NCBI Taxonomy" id="6252"/>
    <lineage>
        <taxon>Eukaryota</taxon>
        <taxon>Metazoa</taxon>
        <taxon>Ecdysozoa</taxon>
        <taxon>Nematoda</taxon>
        <taxon>Chromadorea</taxon>
        <taxon>Rhabditida</taxon>
        <taxon>Spirurina</taxon>
        <taxon>Ascaridomorpha</taxon>
        <taxon>Ascaridoidea</taxon>
        <taxon>Ascarididae</taxon>
        <taxon>Ascaris</taxon>
    </lineage>
</organism>
<reference evidence="2" key="1">
    <citation type="submission" date="2017-02" db="UniProtKB">
        <authorList>
            <consortium name="WormBaseParasite"/>
        </authorList>
    </citation>
    <scope>IDENTIFICATION</scope>
</reference>
<proteinExistence type="predicted"/>
<evidence type="ECO:0000313" key="1">
    <source>
        <dbReference type="Proteomes" id="UP000036681"/>
    </source>
</evidence>
<protein>
    <submittedName>
        <fullName evidence="2">Transcriptional regulator</fullName>
    </submittedName>
</protein>
<dbReference type="Proteomes" id="UP000036681">
    <property type="component" value="Unplaced"/>
</dbReference>
<accession>A0A0M3IXR8</accession>
<name>A0A0M3IXR8_ASCLU</name>
<dbReference type="AlphaFoldDB" id="A0A0M3IXR8"/>
<evidence type="ECO:0000313" key="2">
    <source>
        <dbReference type="WBParaSite" id="ALUE_0002354601-mRNA-1"/>
    </source>
</evidence>